<comment type="caution">
    <text evidence="1">The sequence shown here is derived from an EMBL/GenBank/DDBJ whole genome shotgun (WGS) entry which is preliminary data.</text>
</comment>
<accession>A0ABS8Q4N5</accession>
<dbReference type="SUPFAM" id="SSF159275">
    <property type="entry name" value="PA1994-like"/>
    <property type="match status" value="1"/>
</dbReference>
<evidence type="ECO:0000313" key="2">
    <source>
        <dbReference type="Proteomes" id="UP001179361"/>
    </source>
</evidence>
<protein>
    <submittedName>
        <fullName evidence="1">Glycolipid-binding domain-containing protein</fullName>
    </submittedName>
</protein>
<evidence type="ECO:0000313" key="1">
    <source>
        <dbReference type="EMBL" id="MCD2516704.1"/>
    </source>
</evidence>
<keyword evidence="2" id="KW-1185">Reference proteome</keyword>
<dbReference type="EMBL" id="JAJNOC010000002">
    <property type="protein sequence ID" value="MCD2516704.1"/>
    <property type="molecule type" value="Genomic_DNA"/>
</dbReference>
<proteinExistence type="predicted"/>
<gene>
    <name evidence="1" type="ORF">LQ564_10335</name>
</gene>
<dbReference type="Proteomes" id="UP001179361">
    <property type="component" value="Unassembled WGS sequence"/>
</dbReference>
<sequence length="180" mass="20228">MNKCYRWRSEDGAGLEHLELQWRDDVIVAEGVVVGDEAFGCGYRICCDAGWRVRSVEVQVAGGASLVMTTDGDGAWRDSDGRKLRHLDGCIDLDISATPFTNTLPIRRLGDGLQERTELLMAWIKVPTLEVRRAPQAYTRLAPRRYRFEALDIGFEATLAVDEDGLVIDYPALFRRVRAP</sequence>
<dbReference type="InterPro" id="IPR009467">
    <property type="entry name" value="Glycolipid-bd_prot_put"/>
</dbReference>
<dbReference type="RefSeq" id="WP_231058008.1">
    <property type="nucleotide sequence ID" value="NZ_JAJNOC010000002.1"/>
</dbReference>
<organism evidence="1 2">
    <name type="scientific">Massilia phyllostachyos</name>
    <dbReference type="NCBI Taxonomy" id="2898585"/>
    <lineage>
        <taxon>Bacteria</taxon>
        <taxon>Pseudomonadati</taxon>
        <taxon>Pseudomonadota</taxon>
        <taxon>Betaproteobacteria</taxon>
        <taxon>Burkholderiales</taxon>
        <taxon>Oxalobacteraceae</taxon>
        <taxon>Telluria group</taxon>
        <taxon>Massilia</taxon>
    </lineage>
</organism>
<reference evidence="1" key="1">
    <citation type="submission" date="2021-11" db="EMBL/GenBank/DDBJ databases">
        <title>The complete genome of Massilia sp sp. G4R7.</title>
        <authorList>
            <person name="Liu L."/>
            <person name="Yue J."/>
            <person name="Yuan J."/>
            <person name="Yang F."/>
            <person name="Li L."/>
        </authorList>
    </citation>
    <scope>NUCLEOTIDE SEQUENCE</scope>
    <source>
        <strain evidence="1">G4R7</strain>
    </source>
</reference>
<dbReference type="Pfam" id="PF06475">
    <property type="entry name" value="Glycolipid_bind"/>
    <property type="match status" value="1"/>
</dbReference>
<name>A0ABS8Q4N5_9BURK</name>